<accession>A0A0G2J6I6</accession>
<comment type="caution">
    <text evidence="2">The sequence shown here is derived from an EMBL/GenBank/DDBJ whole genome shotgun (WGS) entry which is preliminary data.</text>
</comment>
<reference evidence="3" key="1">
    <citation type="journal article" date="2015" name="PLoS Genet.">
        <title>The dynamic genome and transcriptome of the human fungal pathogen Blastomyces and close relative Emmonsia.</title>
        <authorList>
            <person name="Munoz J.F."/>
            <person name="Gauthier G.M."/>
            <person name="Desjardins C.A."/>
            <person name="Gallo J.E."/>
            <person name="Holder J."/>
            <person name="Sullivan T.D."/>
            <person name="Marty A.J."/>
            <person name="Carmen J.C."/>
            <person name="Chen Z."/>
            <person name="Ding L."/>
            <person name="Gujja S."/>
            <person name="Magrini V."/>
            <person name="Misas E."/>
            <person name="Mitreva M."/>
            <person name="Priest M."/>
            <person name="Saif S."/>
            <person name="Whiston E.A."/>
            <person name="Young S."/>
            <person name="Zeng Q."/>
            <person name="Goldman W.E."/>
            <person name="Mardis E.R."/>
            <person name="Taylor J.W."/>
            <person name="McEwen J.G."/>
            <person name="Clay O.K."/>
            <person name="Klein B.S."/>
            <person name="Cuomo C.A."/>
        </authorList>
    </citation>
    <scope>NUCLEOTIDE SEQUENCE [LARGE SCALE GENOMIC DNA]</scope>
    <source>
        <strain evidence="3">UAMH 3008</strain>
    </source>
</reference>
<protein>
    <submittedName>
        <fullName evidence="2">Uncharacterized protein</fullName>
    </submittedName>
</protein>
<dbReference type="VEuPathDB" id="FungiDB:EMCG_05184"/>
<organism evidence="2 3">
    <name type="scientific">[Emmonsia] crescens</name>
    <dbReference type="NCBI Taxonomy" id="73230"/>
    <lineage>
        <taxon>Eukaryota</taxon>
        <taxon>Fungi</taxon>
        <taxon>Dikarya</taxon>
        <taxon>Ascomycota</taxon>
        <taxon>Pezizomycotina</taxon>
        <taxon>Eurotiomycetes</taxon>
        <taxon>Eurotiomycetidae</taxon>
        <taxon>Onygenales</taxon>
        <taxon>Ajellomycetaceae</taxon>
        <taxon>Emergomyces</taxon>
    </lineage>
</organism>
<dbReference type="OrthoDB" id="4175439at2759"/>
<dbReference type="Proteomes" id="UP000034164">
    <property type="component" value="Unassembled WGS sequence"/>
</dbReference>
<name>A0A0G2J6I6_9EURO</name>
<dbReference type="AlphaFoldDB" id="A0A0G2J6I6"/>
<sequence>MQSERYGFDCPDKVGWLMADLVPLYLSYTSDSFPFKWLQKTEDLEVLCRDATGEKVTFPISSELLNAIHKCERVTAPEKRRGLPSDWGFSGFMKTAAHEVLDKVPFTKAQEFHGPLFDRLNMVTIDSYPRITGVHVFHLHYNHWSCMIRDHSSAFDPKQEEDRRDYLLRSEILAITSIFYRQMHEMIWLPAKDRYKAKLVYKEGLLMVCFSFSFFSPSLTLVTFICAKVRIVQATLNPSERYPTLTFTLKAIYSLTKDNYDKEIAFDILKWILSPPEPAKEVAMRGKE</sequence>
<keyword evidence="1" id="KW-0472">Membrane</keyword>
<evidence type="ECO:0000313" key="3">
    <source>
        <dbReference type="Proteomes" id="UP000034164"/>
    </source>
</evidence>
<keyword evidence="1" id="KW-1133">Transmembrane helix</keyword>
<evidence type="ECO:0000313" key="2">
    <source>
        <dbReference type="EMBL" id="KKZ60061.1"/>
    </source>
</evidence>
<feature type="transmembrane region" description="Helical" evidence="1">
    <location>
        <begin position="204"/>
        <end position="227"/>
    </location>
</feature>
<proteinExistence type="predicted"/>
<keyword evidence="1" id="KW-0812">Transmembrane</keyword>
<gene>
    <name evidence="2" type="ORF">EMCG_05184</name>
</gene>
<evidence type="ECO:0000256" key="1">
    <source>
        <dbReference type="SAM" id="Phobius"/>
    </source>
</evidence>
<dbReference type="EMBL" id="LCZI01001594">
    <property type="protein sequence ID" value="KKZ60061.1"/>
    <property type="molecule type" value="Genomic_DNA"/>
</dbReference>